<feature type="domain" description="DUF5060" evidence="1">
    <location>
        <begin position="34"/>
        <end position="116"/>
    </location>
</feature>
<organism evidence="2">
    <name type="scientific">marine sediment metagenome</name>
    <dbReference type="NCBI Taxonomy" id="412755"/>
    <lineage>
        <taxon>unclassified sequences</taxon>
        <taxon>metagenomes</taxon>
        <taxon>ecological metagenomes</taxon>
    </lineage>
</organism>
<protein>
    <recommendedName>
        <fullName evidence="1">DUF5060 domain-containing protein</fullName>
    </recommendedName>
</protein>
<gene>
    <name evidence="2" type="ORF">LCGC14_0296250</name>
</gene>
<proteinExistence type="predicted"/>
<evidence type="ECO:0000313" key="2">
    <source>
        <dbReference type="EMBL" id="KKN83689.1"/>
    </source>
</evidence>
<reference evidence="2" key="1">
    <citation type="journal article" date="2015" name="Nature">
        <title>Complex archaea that bridge the gap between prokaryotes and eukaryotes.</title>
        <authorList>
            <person name="Spang A."/>
            <person name="Saw J.H."/>
            <person name="Jorgensen S.L."/>
            <person name="Zaremba-Niedzwiedzka K."/>
            <person name="Martijn J."/>
            <person name="Lind A.E."/>
            <person name="van Eijk R."/>
            <person name="Schleper C."/>
            <person name="Guy L."/>
            <person name="Ettema T.J."/>
        </authorList>
    </citation>
    <scope>NUCLEOTIDE SEQUENCE</scope>
</reference>
<name>A0A0F9TWI1_9ZZZZ</name>
<dbReference type="InterPro" id="IPR013783">
    <property type="entry name" value="Ig-like_fold"/>
</dbReference>
<evidence type="ECO:0000259" key="1">
    <source>
        <dbReference type="Pfam" id="PF16586"/>
    </source>
</evidence>
<sequence length="615" mass="70150">MKKITIKRLLLISSFFASFIFSAIIRAEQTSTHVPIWHKLSLTLEGPHTSELATPNPFTEYRLDATFTSPTNKQYTVPGYYAADANTAQTHATAGNKWQVLFSPNELGKWRYTLSFVKGRNIASVPLNTVTNEQSAGFFDKQTGEFNVTAATKSSSSKDFKNKGKLEYVNKPYLQFNGSKEYFLKAGANSPEVLLGFSGFDATPTKRNYQAHIKHWQNSDPTWQTINTETDNSIHQSSKGIIGLINYLASLNINAYYFLTMNAYGDGDQVWPWLSKTQTTRYDVSKLAQWDIVFSHMQQKGIMTHFVMSETENESLFEWNESQLKNDFAVSRKIYYRELFARFGYHLATTWNIGEENGWQDPSGDDKQQKANTTKQRKQFADYFQSLTYYPEHIVIHNGPSLDYHIYDEPNDNILGYPAYTGASLQGELKTNTTYSDVLKYRQLTQSNPHPWVITMDEAYIYEYANNVDTWRKSNVWASFMAGGAGIEFYLGGGGDLTEQDLTPYKNYYLAMTNAVAFFQKYVPFTKLTPTPELTKTGWALSDNSLFYLFYFSNASQAQVTLPKACYTLDWFNPRTNNYINGKRFCVNTATSTQLATPPNTPNNDWVYLISLSAK</sequence>
<dbReference type="Gene3D" id="2.60.40.10">
    <property type="entry name" value="Immunoglobulins"/>
    <property type="match status" value="1"/>
</dbReference>
<dbReference type="InterPro" id="IPR032260">
    <property type="entry name" value="DUF5060"/>
</dbReference>
<dbReference type="Gene3D" id="3.20.20.80">
    <property type="entry name" value="Glycosidases"/>
    <property type="match status" value="1"/>
</dbReference>
<comment type="caution">
    <text evidence="2">The sequence shown here is derived from an EMBL/GenBank/DDBJ whole genome shotgun (WGS) entry which is preliminary data.</text>
</comment>
<dbReference type="Pfam" id="PF16586">
    <property type="entry name" value="DUF5060"/>
    <property type="match status" value="1"/>
</dbReference>
<dbReference type="AlphaFoldDB" id="A0A0F9TWI1"/>
<accession>A0A0F9TWI1</accession>
<dbReference type="EMBL" id="LAZR01000181">
    <property type="protein sequence ID" value="KKN83689.1"/>
    <property type="molecule type" value="Genomic_DNA"/>
</dbReference>